<keyword evidence="6" id="KW-1185">Reference proteome</keyword>
<keyword evidence="1" id="KW-0813">Transport</keyword>
<evidence type="ECO:0000259" key="4">
    <source>
        <dbReference type="SMART" id="SM00382"/>
    </source>
</evidence>
<dbReference type="InterPro" id="IPR003439">
    <property type="entry name" value="ABC_transporter-like_ATP-bd"/>
</dbReference>
<evidence type="ECO:0000313" key="5">
    <source>
        <dbReference type="EMBL" id="AQQ14488.1"/>
    </source>
</evidence>
<feature type="domain" description="AAA+ ATPase" evidence="4">
    <location>
        <begin position="11"/>
        <end position="158"/>
    </location>
</feature>
<dbReference type="RefSeq" id="WP_095659329.1">
    <property type="nucleotide sequence ID" value="NZ_CP019688.1"/>
</dbReference>
<reference evidence="5 6" key="1">
    <citation type="submission" date="2016-12" db="EMBL/GenBank/DDBJ databases">
        <authorList>
            <person name="Song W.-J."/>
            <person name="Kurnit D.M."/>
        </authorList>
    </citation>
    <scope>NUCLEOTIDE SEQUENCE [LARGE SCALE GENOMIC DNA]</scope>
    <source>
        <strain evidence="5 6">DSM 30827</strain>
    </source>
</reference>
<dbReference type="KEGG" id="cgv:CGLAU_02515"/>
<dbReference type="SUPFAM" id="SSF52540">
    <property type="entry name" value="P-loop containing nucleoside triphosphate hydrolases"/>
    <property type="match status" value="1"/>
</dbReference>
<sequence length="244" mass="26034">MNQPSPQRPPHPGFYALVGPNAAGKTHLLRSLMGPGAAFVPAGADAKFAGDTVASHLRAANTAKPLAPIDFPDARIKDLSVGERRLLTITVALAAEEPLLLLDEPFDGIDTTTRKQVRQQLIDYVAEDPERTIVMASHRPEDFVGLATHVIQVFGRETHSYGLSLDDARLLYPTVTGPTAEIEELAAQYPVVDKATLGPTTRATFSAPIPESATALPVGYPDDAMLIDLLAQSPANLQTGKALQ</sequence>
<name>A0A1Q2HUG1_9CORY</name>
<dbReference type="CDD" id="cd00267">
    <property type="entry name" value="ABC_ATPase"/>
    <property type="match status" value="1"/>
</dbReference>
<proteinExistence type="predicted"/>
<dbReference type="Proteomes" id="UP000217209">
    <property type="component" value="Chromosome"/>
</dbReference>
<dbReference type="GO" id="GO:0016887">
    <property type="term" value="F:ATP hydrolysis activity"/>
    <property type="evidence" value="ECO:0007669"/>
    <property type="project" value="InterPro"/>
</dbReference>
<dbReference type="GO" id="GO:0005524">
    <property type="term" value="F:ATP binding"/>
    <property type="evidence" value="ECO:0007669"/>
    <property type="project" value="UniProtKB-KW"/>
</dbReference>
<dbReference type="InterPro" id="IPR027417">
    <property type="entry name" value="P-loop_NTPase"/>
</dbReference>
<evidence type="ECO:0000256" key="3">
    <source>
        <dbReference type="ARBA" id="ARBA00022840"/>
    </source>
</evidence>
<evidence type="ECO:0000256" key="2">
    <source>
        <dbReference type="ARBA" id="ARBA00022741"/>
    </source>
</evidence>
<evidence type="ECO:0000313" key="6">
    <source>
        <dbReference type="Proteomes" id="UP000217209"/>
    </source>
</evidence>
<dbReference type="InterPro" id="IPR003593">
    <property type="entry name" value="AAA+_ATPase"/>
</dbReference>
<dbReference type="SMART" id="SM00382">
    <property type="entry name" value="AAA"/>
    <property type="match status" value="1"/>
</dbReference>
<protein>
    <submittedName>
        <fullName evidence="5">ABC transporter ATP-binding protein YtrB</fullName>
    </submittedName>
</protein>
<dbReference type="Gene3D" id="3.40.50.300">
    <property type="entry name" value="P-loop containing nucleotide triphosphate hydrolases"/>
    <property type="match status" value="1"/>
</dbReference>
<dbReference type="EMBL" id="CP019688">
    <property type="protein sequence ID" value="AQQ14488.1"/>
    <property type="molecule type" value="Genomic_DNA"/>
</dbReference>
<dbReference type="AlphaFoldDB" id="A0A1Q2HUG1"/>
<keyword evidence="3 5" id="KW-0067">ATP-binding</keyword>
<organism evidence="5 6">
    <name type="scientific">Corynebacterium glaucum</name>
    <dbReference type="NCBI Taxonomy" id="187491"/>
    <lineage>
        <taxon>Bacteria</taxon>
        <taxon>Bacillati</taxon>
        <taxon>Actinomycetota</taxon>
        <taxon>Actinomycetes</taxon>
        <taxon>Mycobacteriales</taxon>
        <taxon>Corynebacteriaceae</taxon>
        <taxon>Corynebacterium</taxon>
    </lineage>
</organism>
<dbReference type="OrthoDB" id="4426893at2"/>
<keyword evidence="2" id="KW-0547">Nucleotide-binding</keyword>
<dbReference type="InterPro" id="IPR050166">
    <property type="entry name" value="ABC_transporter_ATP-bind"/>
</dbReference>
<gene>
    <name evidence="5" type="primary">ytrB</name>
    <name evidence="5" type="ORF">CGLAU_02515</name>
</gene>
<dbReference type="Pfam" id="PF00005">
    <property type="entry name" value="ABC_tran"/>
    <property type="match status" value="1"/>
</dbReference>
<dbReference type="PANTHER" id="PTHR42788">
    <property type="entry name" value="TAURINE IMPORT ATP-BINDING PROTEIN-RELATED"/>
    <property type="match status" value="1"/>
</dbReference>
<dbReference type="PANTHER" id="PTHR42788:SF13">
    <property type="entry name" value="ALIPHATIC SULFONATES IMPORT ATP-BINDING PROTEIN SSUB"/>
    <property type="match status" value="1"/>
</dbReference>
<evidence type="ECO:0000256" key="1">
    <source>
        <dbReference type="ARBA" id="ARBA00022448"/>
    </source>
</evidence>
<accession>A0A1Q2HUG1</accession>